<protein>
    <submittedName>
        <fullName evidence="2">Uncharacterized protein</fullName>
    </submittedName>
</protein>
<proteinExistence type="predicted"/>
<evidence type="ECO:0000313" key="2">
    <source>
        <dbReference type="EMBL" id="MFJ1268398.1"/>
    </source>
</evidence>
<keyword evidence="1" id="KW-0732">Signal</keyword>
<comment type="caution">
    <text evidence="2">The sequence shown here is derived from an EMBL/GenBank/DDBJ whole genome shotgun (WGS) entry which is preliminary data.</text>
</comment>
<gene>
    <name evidence="2" type="ORF">ACD661_07510</name>
</gene>
<sequence>MNYLKIVILMFTFMSWSNQLLAGSHMQMREESNYFQFMVPKHHTVRQAGQILNIYIRYAYKQDLPITEYPDYRLLRSIALNYMEPSVELPENVFWEIIAQQIGKDLMRHFPLVGISVQLEVLDNQNPDAYEPGDHGPIYTIGNIKPLDRHS</sequence>
<name>A0ABW8D6S1_9GAMM</name>
<feature type="chain" id="PRO_5046913881" evidence="1">
    <location>
        <begin position="23"/>
        <end position="151"/>
    </location>
</feature>
<dbReference type="Proteomes" id="UP001615550">
    <property type="component" value="Unassembled WGS sequence"/>
</dbReference>
<organism evidence="2 3">
    <name type="scientific">Legionella lytica</name>
    <dbReference type="NCBI Taxonomy" id="96232"/>
    <lineage>
        <taxon>Bacteria</taxon>
        <taxon>Pseudomonadati</taxon>
        <taxon>Pseudomonadota</taxon>
        <taxon>Gammaproteobacteria</taxon>
        <taxon>Legionellales</taxon>
        <taxon>Legionellaceae</taxon>
        <taxon>Legionella</taxon>
    </lineage>
</organism>
<feature type="signal peptide" evidence="1">
    <location>
        <begin position="1"/>
        <end position="22"/>
    </location>
</feature>
<accession>A0ABW8D6S1</accession>
<dbReference type="EMBL" id="JBGORX010000002">
    <property type="protein sequence ID" value="MFJ1268398.1"/>
    <property type="molecule type" value="Genomic_DNA"/>
</dbReference>
<dbReference type="RefSeq" id="WP_400187254.1">
    <property type="nucleotide sequence ID" value="NZ_JBGORX010000002.1"/>
</dbReference>
<keyword evidence="3" id="KW-1185">Reference proteome</keyword>
<reference evidence="2 3" key="1">
    <citation type="submission" date="2024-08" db="EMBL/GenBank/DDBJ databases">
        <title>Draft Genome Sequence of Legionella lytica strain DSB2004, Isolated From a Fire Sprinkler System.</title>
        <authorList>
            <person name="Everhart A.D."/>
            <person name="Kidane D.T."/>
            <person name="Farone A.L."/>
            <person name="Farone M.B."/>
        </authorList>
    </citation>
    <scope>NUCLEOTIDE SEQUENCE [LARGE SCALE GENOMIC DNA]</scope>
    <source>
        <strain evidence="2 3">DSB2004</strain>
    </source>
</reference>
<evidence type="ECO:0000256" key="1">
    <source>
        <dbReference type="SAM" id="SignalP"/>
    </source>
</evidence>
<evidence type="ECO:0000313" key="3">
    <source>
        <dbReference type="Proteomes" id="UP001615550"/>
    </source>
</evidence>